<protein>
    <submittedName>
        <fullName evidence="1">Uncharacterized protein</fullName>
    </submittedName>
</protein>
<dbReference type="RefSeq" id="WP_340367828.1">
    <property type="nucleotide sequence ID" value="NZ_JBBKZV010000041.1"/>
</dbReference>
<sequence length="233" mass="25209">MVRSYKIEEGSAAPDITLSASRSGDYMVLGGHPVLNKSIASGTITDEIANNGGPDGLIDGTKIKSIVKDNTEVGVCDCIGYMLLKFTWTTVQIVKTKEQPTGKDAKTTAWKVVETKQPVAVFDYLVTTACNVTREPKKTVYSVHNKESKGGQVHVEQICAHRLRAFLLHLKAVGGAKAPTFNFKDLTVKGFVKFRGKAKSGGALTVACNGCEGVWTDLRKDCPFLEDVKLAQD</sequence>
<proteinExistence type="predicted"/>
<organism evidence="1 2">
    <name type="scientific">Variovorax humicola</name>
    <dbReference type="NCBI Taxonomy" id="1769758"/>
    <lineage>
        <taxon>Bacteria</taxon>
        <taxon>Pseudomonadati</taxon>
        <taxon>Pseudomonadota</taxon>
        <taxon>Betaproteobacteria</taxon>
        <taxon>Burkholderiales</taxon>
        <taxon>Comamonadaceae</taxon>
        <taxon>Variovorax</taxon>
    </lineage>
</organism>
<evidence type="ECO:0000313" key="2">
    <source>
        <dbReference type="Proteomes" id="UP001363010"/>
    </source>
</evidence>
<keyword evidence="2" id="KW-1185">Reference proteome</keyword>
<evidence type="ECO:0000313" key="1">
    <source>
        <dbReference type="EMBL" id="MEJ8826793.1"/>
    </source>
</evidence>
<dbReference type="Proteomes" id="UP001363010">
    <property type="component" value="Unassembled WGS sequence"/>
</dbReference>
<gene>
    <name evidence="1" type="ORF">WKW80_33115</name>
</gene>
<accession>A0ABU8WA31</accession>
<name>A0ABU8WA31_9BURK</name>
<reference evidence="1 2" key="1">
    <citation type="submission" date="2024-03" db="EMBL/GenBank/DDBJ databases">
        <title>Novel species of the genus Variovorax.</title>
        <authorList>
            <person name="Liu Q."/>
            <person name="Xin Y.-H."/>
        </authorList>
    </citation>
    <scope>NUCLEOTIDE SEQUENCE [LARGE SCALE GENOMIC DNA]</scope>
    <source>
        <strain evidence="1 2">KACC 18501</strain>
    </source>
</reference>
<dbReference type="EMBL" id="JBBKZV010000041">
    <property type="protein sequence ID" value="MEJ8826793.1"/>
    <property type="molecule type" value="Genomic_DNA"/>
</dbReference>
<comment type="caution">
    <text evidence="1">The sequence shown here is derived from an EMBL/GenBank/DDBJ whole genome shotgun (WGS) entry which is preliminary data.</text>
</comment>